<feature type="compositionally biased region" description="Basic and acidic residues" evidence="1">
    <location>
        <begin position="199"/>
        <end position="220"/>
    </location>
</feature>
<dbReference type="PROSITE" id="PS50304">
    <property type="entry name" value="TUDOR"/>
    <property type="match status" value="1"/>
</dbReference>
<proteinExistence type="predicted"/>
<dbReference type="OrthoDB" id="6600247at2759"/>
<gene>
    <name evidence="3" type="ORF">Ocin01_03682</name>
</gene>
<dbReference type="EMBL" id="LJIJ01000090">
    <property type="protein sequence ID" value="ODN02993.1"/>
    <property type="molecule type" value="Genomic_DNA"/>
</dbReference>
<dbReference type="Gene3D" id="2.30.30.140">
    <property type="match status" value="2"/>
</dbReference>
<dbReference type="PANTHER" id="PTHR22948:SF29">
    <property type="entry name" value="FI02030P-RELATED"/>
    <property type="match status" value="1"/>
</dbReference>
<dbReference type="Proteomes" id="UP000094527">
    <property type="component" value="Unassembled WGS sequence"/>
</dbReference>
<dbReference type="CDD" id="cd20379">
    <property type="entry name" value="Tudor_dTUD-like"/>
    <property type="match status" value="2"/>
</dbReference>
<feature type="region of interest" description="Disordered" evidence="1">
    <location>
        <begin position="125"/>
        <end position="144"/>
    </location>
</feature>
<reference evidence="3 4" key="1">
    <citation type="journal article" date="2016" name="Genome Biol. Evol.">
        <title>Gene Family Evolution Reflects Adaptation to Soil Environmental Stressors in the Genome of the Collembolan Orchesella cincta.</title>
        <authorList>
            <person name="Faddeeva-Vakhrusheva A."/>
            <person name="Derks M.F."/>
            <person name="Anvar S.Y."/>
            <person name="Agamennone V."/>
            <person name="Suring W."/>
            <person name="Smit S."/>
            <person name="van Straalen N.M."/>
            <person name="Roelofs D."/>
        </authorList>
    </citation>
    <scope>NUCLEOTIDE SEQUENCE [LARGE SCALE GENOMIC DNA]</scope>
    <source>
        <tissue evidence="3">Mixed pool</tissue>
    </source>
</reference>
<dbReference type="AlphaFoldDB" id="A0A1D2NCK5"/>
<dbReference type="STRING" id="48709.A0A1D2NCK5"/>
<dbReference type="SUPFAM" id="SSF63748">
    <property type="entry name" value="Tudor/PWWP/MBT"/>
    <property type="match status" value="2"/>
</dbReference>
<sequence>MSPPSSLPYNLTAASSSTVVSPTSSSMDPVLINFLKEYRVLECSCCTSVFGFQHKATGTLYCVEGCHERGPQSPPALNSPNLMGARPGSTLVTIPNGIYSGPVVSKSILTSNINGPSPPLTPAPVVSHQVPVSTPSAPAPTPKAPVVTTASIPAPTLKASVVTASTPAPTPKVPVVAPKAAEQQERVQVQGSNAATDVVDSRTKESRSEAKPKSIRVKPDANVESSRAEVPWLDFKKSENVTSTIVFDCGNGGFFFQPCSPDVLKSCSTLRDKIVEVIRSGKCKPVVKPAVGILCLAPFDGDHYRAEVIASEAGGKWKVFFIDYGNTEILNATELLTIPEELKADSRLCAFAYWDKVLASEKTGEELASCCDLETETVRLTFLKRITTGQYVVQIGGPANAIFEVEKSSAPIKAKVPMHQWADCEFSPNLIGEVNVHVVFAWNANTLHVTADADEEKLTEFQQLITEYAAKAERFTNPPDLDEIVIAQYDGAFYRGKVDKVEGDMCTCTFVDYGDTKVSKVCDVIPVNDVIMKYPVYGMIIRLDKVPTQPDGFKFDGQLEDLIYNHGYILDLLQSGKVRPADLPHFYARLWDCDKANTLNDGVKAAVMAFKSCLPYLTAEEEQEISYLLSTDDPFIRGTIELVEAYMHRYRPNDCSSYVLKLDNAEYPYKVADLPLMPLEHLKDVFEVEITRFNSMSNIVGKLTGEVFQQKLRCLNESIALWIKSALWRPQDMHGFVKHPGNDLTDRLCLVKWPKWEEVNYVMECILGKEWWRLNFEDMNLDIFENDYKNHTGKWFRAALKQVYYIEEEPYMYEVFLVDIGRTTLIPAQYVFKIPHRFILDFQMTLFFSIQLDNIIQYSNEVDEKWKYLLLPGMKIKVKVLWMVDEVVVVKLIDPSEQQFDTHFKRPSIQKRVKMWKKKVQDKQRHRKVRGMSTLKGSFNMNMQKVLAQEAKEKKLQLEMNKYSKIGRLNLEVTNPLVEDRNPSKLRIKTRDI</sequence>
<dbReference type="SMART" id="SM00333">
    <property type="entry name" value="TUDOR"/>
    <property type="match status" value="3"/>
</dbReference>
<dbReference type="PANTHER" id="PTHR22948">
    <property type="entry name" value="TUDOR DOMAIN CONTAINING PROTEIN"/>
    <property type="match status" value="1"/>
</dbReference>
<protein>
    <submittedName>
        <fullName evidence="3">Nuclease domain-containing protein 1</fullName>
    </submittedName>
</protein>
<evidence type="ECO:0000256" key="1">
    <source>
        <dbReference type="SAM" id="MobiDB-lite"/>
    </source>
</evidence>
<dbReference type="InterPro" id="IPR002999">
    <property type="entry name" value="Tudor"/>
</dbReference>
<evidence type="ECO:0000259" key="2">
    <source>
        <dbReference type="PROSITE" id="PS50304"/>
    </source>
</evidence>
<dbReference type="InterPro" id="IPR050621">
    <property type="entry name" value="Tudor_domain_containing"/>
</dbReference>
<feature type="compositionally biased region" description="Polar residues" evidence="1">
    <location>
        <begin position="186"/>
        <end position="195"/>
    </location>
</feature>
<evidence type="ECO:0000313" key="4">
    <source>
        <dbReference type="Proteomes" id="UP000094527"/>
    </source>
</evidence>
<comment type="caution">
    <text evidence="3">The sequence shown here is derived from an EMBL/GenBank/DDBJ whole genome shotgun (WGS) entry which is preliminary data.</text>
</comment>
<organism evidence="3 4">
    <name type="scientific">Orchesella cincta</name>
    <name type="common">Springtail</name>
    <name type="synonym">Podura cincta</name>
    <dbReference type="NCBI Taxonomy" id="48709"/>
    <lineage>
        <taxon>Eukaryota</taxon>
        <taxon>Metazoa</taxon>
        <taxon>Ecdysozoa</taxon>
        <taxon>Arthropoda</taxon>
        <taxon>Hexapoda</taxon>
        <taxon>Collembola</taxon>
        <taxon>Entomobryomorpha</taxon>
        <taxon>Entomobryoidea</taxon>
        <taxon>Orchesellidae</taxon>
        <taxon>Orchesellinae</taxon>
        <taxon>Orchesella</taxon>
    </lineage>
</organism>
<dbReference type="Pfam" id="PF00567">
    <property type="entry name" value="TUDOR"/>
    <property type="match status" value="2"/>
</dbReference>
<accession>A0A1D2NCK5</accession>
<feature type="region of interest" description="Disordered" evidence="1">
    <location>
        <begin position="184"/>
        <end position="220"/>
    </location>
</feature>
<evidence type="ECO:0000313" key="3">
    <source>
        <dbReference type="EMBL" id="ODN02993.1"/>
    </source>
</evidence>
<feature type="non-terminal residue" evidence="3">
    <location>
        <position position="993"/>
    </location>
</feature>
<keyword evidence="4" id="KW-1185">Reference proteome</keyword>
<name>A0A1D2NCK5_ORCCI</name>
<feature type="domain" description="Tudor" evidence="2">
    <location>
        <begin position="288"/>
        <end position="345"/>
    </location>
</feature>